<evidence type="ECO:0000313" key="1">
    <source>
        <dbReference type="EMBL" id="NYD76057.1"/>
    </source>
</evidence>
<protein>
    <submittedName>
        <fullName evidence="1">Uncharacterized protein</fullName>
    </submittedName>
</protein>
<sequence>MDVTSEVIELGVRLAESAARNTATAVADKVRTLRASAKKDEAISGLEEIINNLIADKSELTRIAQSYQAELVSQRLNAGDVKYITDTVFPLLEDLVDQMPGDQGETMRKSLTALKPLLSIETANVLQLLGFDFRRAFGIPLTKLAETAILKRANHSEQLQLAATEREKLYIQLALDPAAFERFQRLFGAKDQ</sequence>
<evidence type="ECO:0000313" key="2">
    <source>
        <dbReference type="Proteomes" id="UP000589620"/>
    </source>
</evidence>
<gene>
    <name evidence="1" type="ORF">BJ963_003576</name>
</gene>
<dbReference type="Proteomes" id="UP000589620">
    <property type="component" value="Unassembled WGS sequence"/>
</dbReference>
<dbReference type="RefSeq" id="WP_179457809.1">
    <property type="nucleotide sequence ID" value="NZ_BAAAPX010000001.1"/>
</dbReference>
<reference evidence="1 2" key="1">
    <citation type="submission" date="2020-07" db="EMBL/GenBank/DDBJ databases">
        <title>Sequencing the genomes of 1000 actinobacteria strains.</title>
        <authorList>
            <person name="Klenk H.-P."/>
        </authorList>
    </citation>
    <scope>NUCLEOTIDE SEQUENCE [LARGE SCALE GENOMIC DNA]</scope>
    <source>
        <strain evidence="1 2">DSM 23871</strain>
    </source>
</reference>
<dbReference type="AlphaFoldDB" id="A0A852T4E7"/>
<proteinExistence type="predicted"/>
<dbReference type="EMBL" id="JACCBJ010000001">
    <property type="protein sequence ID" value="NYD76057.1"/>
    <property type="molecule type" value="Genomic_DNA"/>
</dbReference>
<accession>A0A852T4E7</accession>
<keyword evidence="2" id="KW-1185">Reference proteome</keyword>
<comment type="caution">
    <text evidence="1">The sequence shown here is derived from an EMBL/GenBank/DDBJ whole genome shotgun (WGS) entry which is preliminary data.</text>
</comment>
<name>A0A852T4E7_9MICO</name>
<organism evidence="1 2">
    <name type="scientific">Leifsonia soli</name>
    <dbReference type="NCBI Taxonomy" id="582665"/>
    <lineage>
        <taxon>Bacteria</taxon>
        <taxon>Bacillati</taxon>
        <taxon>Actinomycetota</taxon>
        <taxon>Actinomycetes</taxon>
        <taxon>Micrococcales</taxon>
        <taxon>Microbacteriaceae</taxon>
        <taxon>Leifsonia</taxon>
    </lineage>
</organism>